<gene>
    <name evidence="8" type="ORF">GMA64_12030</name>
</gene>
<dbReference type="Pfam" id="PF08478">
    <property type="entry name" value="POTRA_1"/>
    <property type="match status" value="1"/>
</dbReference>
<sequence length="270" mass="31375">MEKGKVVEFSRIKNQKVNKPKKRLKKKIKGFFFSLFIMMVIGGMFYFASPVSRLSVIYFNGLNYVKRSELLEMTQLNYDELFLSLDLKDIQNTIQSHPLIKEVNVTRDVLNRLKIDVTEKDIVGCAQINNQFEFVLSDGQTIQNQYNLKAQCEGLMIYGLPDYEENQSVLKLFVKSLMKVDLVFRNIIKEIHYSPLYGDNNRFSLFLMDGNTIIVNSYTMVNKLKYYQTMADKVQSLNGEVKGIYHLDVGDHFEPYEKMSIDAKNEGEMS</sequence>
<dbReference type="RefSeq" id="WP_129821627.1">
    <property type="nucleotide sequence ID" value="NZ_RCYV01000016.1"/>
</dbReference>
<reference evidence="8" key="1">
    <citation type="journal article" date="2019" name="Nat. Med.">
        <title>A library of human gut bacterial isolates paired with longitudinal multiomics data enables mechanistic microbiome research.</title>
        <authorList>
            <person name="Poyet M."/>
            <person name="Groussin M."/>
            <person name="Gibbons S.M."/>
            <person name="Avila-Pacheco J."/>
            <person name="Jiang X."/>
            <person name="Kearney S.M."/>
            <person name="Perrotta A.R."/>
            <person name="Berdy B."/>
            <person name="Zhao S."/>
            <person name="Lieberman T.D."/>
            <person name="Swanson P.K."/>
            <person name="Smith M."/>
            <person name="Roesemann S."/>
            <person name="Alexander J.E."/>
            <person name="Rich S.A."/>
            <person name="Livny J."/>
            <person name="Vlamakis H."/>
            <person name="Clish C."/>
            <person name="Bullock K."/>
            <person name="Deik A."/>
            <person name="Scott J."/>
            <person name="Pierce K.A."/>
            <person name="Xavier R.J."/>
            <person name="Alm E.J."/>
        </authorList>
    </citation>
    <scope>NUCLEOTIDE SEQUENCE</scope>
    <source>
        <strain evidence="8">BIOML-A179</strain>
    </source>
</reference>
<dbReference type="GO" id="GO:0005886">
    <property type="term" value="C:plasma membrane"/>
    <property type="evidence" value="ECO:0007669"/>
    <property type="project" value="TreeGrafter"/>
</dbReference>
<evidence type="ECO:0000256" key="3">
    <source>
        <dbReference type="ARBA" id="ARBA00022618"/>
    </source>
</evidence>
<evidence type="ECO:0000313" key="8">
    <source>
        <dbReference type="EMBL" id="MTL95258.1"/>
    </source>
</evidence>
<comment type="caution">
    <text evidence="8">The sequence shown here is derived from an EMBL/GenBank/DDBJ whole genome shotgun (WGS) entry which is preliminary data.</text>
</comment>
<proteinExistence type="predicted"/>
<dbReference type="PANTHER" id="PTHR37820:SF1">
    <property type="entry name" value="CELL DIVISION PROTEIN FTSQ"/>
    <property type="match status" value="1"/>
</dbReference>
<dbReference type="GO" id="GO:0051301">
    <property type="term" value="P:cell division"/>
    <property type="evidence" value="ECO:0007669"/>
    <property type="project" value="UniProtKB-KW"/>
</dbReference>
<dbReference type="InterPro" id="IPR013685">
    <property type="entry name" value="POTRA_FtsQ_type"/>
</dbReference>
<evidence type="ECO:0000256" key="1">
    <source>
        <dbReference type="ARBA" id="ARBA00004370"/>
    </source>
</evidence>
<accession>A0A6I3NKJ3</accession>
<evidence type="ECO:0000256" key="2">
    <source>
        <dbReference type="ARBA" id="ARBA00022475"/>
    </source>
</evidence>
<keyword evidence="6" id="KW-0472">Membrane</keyword>
<name>A0A6I3NKJ3_9FIRM</name>
<dbReference type="AlphaFoldDB" id="A0A6I3NKJ3"/>
<protein>
    <submittedName>
        <fullName evidence="8">FtsQ-type POTRA domain-containing protein</fullName>
    </submittedName>
</protein>
<evidence type="ECO:0000256" key="5">
    <source>
        <dbReference type="ARBA" id="ARBA00022989"/>
    </source>
</evidence>
<keyword evidence="7" id="KW-0131">Cell cycle</keyword>
<organism evidence="8">
    <name type="scientific">Turicibacter sanguinis</name>
    <dbReference type="NCBI Taxonomy" id="154288"/>
    <lineage>
        <taxon>Bacteria</taxon>
        <taxon>Bacillati</taxon>
        <taxon>Bacillota</taxon>
        <taxon>Erysipelotrichia</taxon>
        <taxon>Erysipelotrichales</taxon>
        <taxon>Turicibacteraceae</taxon>
        <taxon>Turicibacter</taxon>
    </lineage>
</organism>
<dbReference type="InterPro" id="IPR034746">
    <property type="entry name" value="POTRA"/>
</dbReference>
<comment type="subcellular location">
    <subcellularLocation>
        <location evidence="1">Membrane</location>
    </subcellularLocation>
</comment>
<dbReference type="PROSITE" id="PS51779">
    <property type="entry name" value="POTRA"/>
    <property type="match status" value="1"/>
</dbReference>
<evidence type="ECO:0000256" key="6">
    <source>
        <dbReference type="ARBA" id="ARBA00023136"/>
    </source>
</evidence>
<dbReference type="EMBL" id="WMQV01000037">
    <property type="protein sequence ID" value="MTL95258.1"/>
    <property type="molecule type" value="Genomic_DNA"/>
</dbReference>
<keyword evidence="3" id="KW-0132">Cell division</keyword>
<dbReference type="PANTHER" id="PTHR37820">
    <property type="entry name" value="CELL DIVISION PROTEIN DIVIB"/>
    <property type="match status" value="1"/>
</dbReference>
<dbReference type="InterPro" id="IPR005548">
    <property type="entry name" value="Cell_div_FtsQ/DivIB_C"/>
</dbReference>
<evidence type="ECO:0000256" key="7">
    <source>
        <dbReference type="ARBA" id="ARBA00023306"/>
    </source>
</evidence>
<evidence type="ECO:0000256" key="4">
    <source>
        <dbReference type="ARBA" id="ARBA00022692"/>
    </source>
</evidence>
<keyword evidence="4" id="KW-0812">Transmembrane</keyword>
<keyword evidence="2" id="KW-1003">Cell membrane</keyword>
<dbReference type="InterPro" id="IPR050487">
    <property type="entry name" value="FtsQ_DivIB"/>
</dbReference>
<dbReference type="Pfam" id="PF03799">
    <property type="entry name" value="FtsQ_DivIB_C"/>
    <property type="match status" value="1"/>
</dbReference>
<keyword evidence="5" id="KW-1133">Transmembrane helix</keyword>
<dbReference type="Gene3D" id="3.10.20.310">
    <property type="entry name" value="membrane protein fhac"/>
    <property type="match status" value="1"/>
</dbReference>
<dbReference type="Gene3D" id="3.40.50.10960">
    <property type="match status" value="1"/>
</dbReference>